<reference evidence="2" key="2">
    <citation type="submission" date="2020-05" db="UniProtKB">
        <authorList>
            <consortium name="EnsemblMetazoa"/>
        </authorList>
    </citation>
    <scope>IDENTIFICATION</scope>
    <source>
        <strain evidence="2">IAEA</strain>
    </source>
</reference>
<reference evidence="3" key="1">
    <citation type="submission" date="2014-03" db="EMBL/GenBank/DDBJ databases">
        <authorList>
            <person name="Aksoy S."/>
            <person name="Warren W."/>
            <person name="Wilson R.K."/>
        </authorList>
    </citation>
    <scope>NUCLEOTIDE SEQUENCE [LARGE SCALE GENOMIC DNA]</scope>
    <source>
        <strain evidence="3">IAEA</strain>
    </source>
</reference>
<keyword evidence="3" id="KW-1185">Reference proteome</keyword>
<dbReference type="EnsemblMetazoa" id="GBRI022622-RA">
    <property type="protein sequence ID" value="GBRI022622-PA"/>
    <property type="gene ID" value="GBRI022622"/>
</dbReference>
<feature type="region of interest" description="Disordered" evidence="1">
    <location>
        <begin position="1"/>
        <end position="28"/>
    </location>
</feature>
<proteinExistence type="predicted"/>
<dbReference type="VEuPathDB" id="VectorBase:GBRI022622"/>
<dbReference type="AlphaFoldDB" id="A0A1A9WK31"/>
<protein>
    <submittedName>
        <fullName evidence="2">Uncharacterized protein</fullName>
    </submittedName>
</protein>
<name>A0A1A9WK31_9MUSC</name>
<sequence>MSYNTIYRGDELQAHDEANDRSDQNKSSGATSIQIHDIALNGTLLTAVLLILTAKLIVS</sequence>
<dbReference type="STRING" id="37001.A0A1A9WK31"/>
<feature type="compositionally biased region" description="Basic and acidic residues" evidence="1">
    <location>
        <begin position="8"/>
        <end position="24"/>
    </location>
</feature>
<organism evidence="2 3">
    <name type="scientific">Glossina brevipalpis</name>
    <dbReference type="NCBI Taxonomy" id="37001"/>
    <lineage>
        <taxon>Eukaryota</taxon>
        <taxon>Metazoa</taxon>
        <taxon>Ecdysozoa</taxon>
        <taxon>Arthropoda</taxon>
        <taxon>Hexapoda</taxon>
        <taxon>Insecta</taxon>
        <taxon>Pterygota</taxon>
        <taxon>Neoptera</taxon>
        <taxon>Endopterygota</taxon>
        <taxon>Diptera</taxon>
        <taxon>Brachycera</taxon>
        <taxon>Muscomorpha</taxon>
        <taxon>Hippoboscoidea</taxon>
        <taxon>Glossinidae</taxon>
        <taxon>Glossina</taxon>
    </lineage>
</organism>
<dbReference type="Proteomes" id="UP000091820">
    <property type="component" value="Unassembled WGS sequence"/>
</dbReference>
<evidence type="ECO:0000256" key="1">
    <source>
        <dbReference type="SAM" id="MobiDB-lite"/>
    </source>
</evidence>
<evidence type="ECO:0000313" key="2">
    <source>
        <dbReference type="EnsemblMetazoa" id="GBRI022622-PA"/>
    </source>
</evidence>
<accession>A0A1A9WK31</accession>
<evidence type="ECO:0000313" key="3">
    <source>
        <dbReference type="Proteomes" id="UP000091820"/>
    </source>
</evidence>